<dbReference type="PROSITE" id="PS00675">
    <property type="entry name" value="SIGMA54_INTERACT_1"/>
    <property type="match status" value="1"/>
</dbReference>
<evidence type="ECO:0000256" key="4">
    <source>
        <dbReference type="ARBA" id="ARBA00023125"/>
    </source>
</evidence>
<dbReference type="OrthoDB" id="9803970at2"/>
<dbReference type="InterPro" id="IPR058031">
    <property type="entry name" value="AAA_lid_NorR"/>
</dbReference>
<dbReference type="Pfam" id="PF25601">
    <property type="entry name" value="AAA_lid_14"/>
    <property type="match status" value="1"/>
</dbReference>
<gene>
    <name evidence="8" type="ORF">DCCM_0524</name>
</gene>
<comment type="caution">
    <text evidence="8">The sequence shown here is derived from an EMBL/GenBank/DDBJ whole genome shotgun (WGS) entry which is preliminary data.</text>
</comment>
<keyword evidence="3" id="KW-0805">Transcription regulation</keyword>
<dbReference type="PROSITE" id="PS00676">
    <property type="entry name" value="SIGMA54_INTERACT_2"/>
    <property type="match status" value="1"/>
</dbReference>
<feature type="domain" description="PAC" evidence="7">
    <location>
        <begin position="288"/>
        <end position="340"/>
    </location>
</feature>
<sequence>MTGSLLERRAIRIKQAWEKFIKTGILENYVVSLSIGRSWKRCFEKNINPYGHLEHLNVNSGALCKQKVNNNFVLSTAPFMDNIYNFVKGSGFIVILTNNEGLILKTYGDPVIRQKMRSISMEEGICWAESNIGTNAIGTCIIEKKALQVNATEHYCKILHDISGSAAPIFNPRGNLVGVLALIGIYRDSHLHTLGMMVAAVKAIENQLSYQEAQAGLIEANKYAGTIMGTMSEGVLLINREGIIKQINKAGCGILGLRPGEGHGRSAQKVFGENSPLVAALKDGAGYNEREMTLNSKEGEPLRFSSNAMPIIDESGEISGIVVTIREIKSVHRLVNRIVGAEASFNFENIITGNNKLLAIIDKAKRMAKSHSNILILGESGTGKEMFAQSIHNYSEYSQGPFIVINCGAIPRDLVESELFGYEDGAFTGAKKGGRPGKFELANGGTIFMDEIGDLPIELQPALLRVLQQRQVTRVGGSKVIPVNIRVISATHKDLYQEVQKGNFRLDLFYRLNVLNIKLPNLRDRKDDMAPLVDYFIGKFRIRTGSGVEKVSPKTYEIFYNYHWPGNIRELENVIEQALHAARGDTLEPEHLPENILPKTAPQKEAGKEQMSYSDHEAQIIKEALVKFNWNISLTAKNLRIGRSTLYRKIKAYNLMSSLF</sequence>
<dbReference type="SUPFAM" id="SSF52540">
    <property type="entry name" value="P-loop containing nucleoside triphosphate hydrolases"/>
    <property type="match status" value="1"/>
</dbReference>
<evidence type="ECO:0000256" key="1">
    <source>
        <dbReference type="ARBA" id="ARBA00022741"/>
    </source>
</evidence>
<dbReference type="Gene3D" id="3.30.450.20">
    <property type="entry name" value="PAS domain"/>
    <property type="match status" value="1"/>
</dbReference>
<dbReference type="RefSeq" id="WP_104370875.1">
    <property type="nucleotide sequence ID" value="NZ_BFAV01000025.1"/>
</dbReference>
<dbReference type="CDD" id="cd00009">
    <property type="entry name" value="AAA"/>
    <property type="match status" value="1"/>
</dbReference>
<dbReference type="Gene3D" id="1.10.8.60">
    <property type="match status" value="1"/>
</dbReference>
<organism evidence="8 9">
    <name type="scientific">Desulfocucumis palustris</name>
    <dbReference type="NCBI Taxonomy" id="1898651"/>
    <lineage>
        <taxon>Bacteria</taxon>
        <taxon>Bacillati</taxon>
        <taxon>Bacillota</taxon>
        <taxon>Clostridia</taxon>
        <taxon>Eubacteriales</taxon>
        <taxon>Desulfocucumaceae</taxon>
        <taxon>Desulfocucumis</taxon>
    </lineage>
</organism>
<dbReference type="SMART" id="SM00382">
    <property type="entry name" value="AAA"/>
    <property type="match status" value="1"/>
</dbReference>
<dbReference type="InterPro" id="IPR002078">
    <property type="entry name" value="Sigma_54_int"/>
</dbReference>
<accession>A0A2L2X8J7</accession>
<dbReference type="EMBL" id="BFAV01000025">
    <property type="protein sequence ID" value="GBF32330.1"/>
    <property type="molecule type" value="Genomic_DNA"/>
</dbReference>
<dbReference type="InterPro" id="IPR035965">
    <property type="entry name" value="PAS-like_dom_sf"/>
</dbReference>
<dbReference type="InterPro" id="IPR025944">
    <property type="entry name" value="Sigma_54_int_dom_CS"/>
</dbReference>
<evidence type="ECO:0000313" key="8">
    <source>
        <dbReference type="EMBL" id="GBF32330.1"/>
    </source>
</evidence>
<dbReference type="FunFam" id="3.40.50.300:FF:000006">
    <property type="entry name" value="DNA-binding transcriptional regulator NtrC"/>
    <property type="match status" value="1"/>
</dbReference>
<dbReference type="AlphaFoldDB" id="A0A2L2X8J7"/>
<dbReference type="InterPro" id="IPR013767">
    <property type="entry name" value="PAS_fold"/>
</dbReference>
<dbReference type="PROSITE" id="PS00688">
    <property type="entry name" value="SIGMA54_INTERACT_3"/>
    <property type="match status" value="1"/>
</dbReference>
<evidence type="ECO:0000256" key="5">
    <source>
        <dbReference type="ARBA" id="ARBA00023163"/>
    </source>
</evidence>
<dbReference type="PANTHER" id="PTHR32071">
    <property type="entry name" value="TRANSCRIPTIONAL REGULATORY PROTEIN"/>
    <property type="match status" value="1"/>
</dbReference>
<dbReference type="Proteomes" id="UP000239549">
    <property type="component" value="Unassembled WGS sequence"/>
</dbReference>
<dbReference type="InterPro" id="IPR027417">
    <property type="entry name" value="P-loop_NTPase"/>
</dbReference>
<dbReference type="InterPro" id="IPR029016">
    <property type="entry name" value="GAF-like_dom_sf"/>
</dbReference>
<dbReference type="InterPro" id="IPR025943">
    <property type="entry name" value="Sigma_54_int_dom_ATP-bd_2"/>
</dbReference>
<dbReference type="GO" id="GO:0043565">
    <property type="term" value="F:sequence-specific DNA binding"/>
    <property type="evidence" value="ECO:0007669"/>
    <property type="project" value="InterPro"/>
</dbReference>
<keyword evidence="1" id="KW-0547">Nucleotide-binding</keyword>
<dbReference type="InterPro" id="IPR000014">
    <property type="entry name" value="PAS"/>
</dbReference>
<keyword evidence="9" id="KW-1185">Reference proteome</keyword>
<keyword evidence="5" id="KW-0804">Transcription</keyword>
<dbReference type="InterPro" id="IPR003593">
    <property type="entry name" value="AAA+_ATPase"/>
</dbReference>
<dbReference type="InterPro" id="IPR009057">
    <property type="entry name" value="Homeodomain-like_sf"/>
</dbReference>
<dbReference type="GO" id="GO:0005524">
    <property type="term" value="F:ATP binding"/>
    <property type="evidence" value="ECO:0007669"/>
    <property type="project" value="UniProtKB-KW"/>
</dbReference>
<dbReference type="PANTHER" id="PTHR32071:SF57">
    <property type="entry name" value="C4-DICARBOXYLATE TRANSPORT TRANSCRIPTIONAL REGULATORY PROTEIN DCTD"/>
    <property type="match status" value="1"/>
</dbReference>
<dbReference type="Gene3D" id="1.10.10.60">
    <property type="entry name" value="Homeodomain-like"/>
    <property type="match status" value="1"/>
</dbReference>
<proteinExistence type="predicted"/>
<dbReference type="SUPFAM" id="SSF46689">
    <property type="entry name" value="Homeodomain-like"/>
    <property type="match status" value="1"/>
</dbReference>
<dbReference type="PROSITE" id="PS50045">
    <property type="entry name" value="SIGMA54_INTERACT_4"/>
    <property type="match status" value="1"/>
</dbReference>
<dbReference type="InterPro" id="IPR003018">
    <property type="entry name" value="GAF"/>
</dbReference>
<dbReference type="Pfam" id="PF00158">
    <property type="entry name" value="Sigma54_activat"/>
    <property type="match status" value="1"/>
</dbReference>
<evidence type="ECO:0000259" key="6">
    <source>
        <dbReference type="PROSITE" id="PS50045"/>
    </source>
</evidence>
<dbReference type="Pfam" id="PF02954">
    <property type="entry name" value="HTH_8"/>
    <property type="match status" value="1"/>
</dbReference>
<feature type="domain" description="Sigma-54 factor interaction" evidence="6">
    <location>
        <begin position="350"/>
        <end position="580"/>
    </location>
</feature>
<evidence type="ECO:0000256" key="3">
    <source>
        <dbReference type="ARBA" id="ARBA00023015"/>
    </source>
</evidence>
<dbReference type="PROSITE" id="PS50113">
    <property type="entry name" value="PAC"/>
    <property type="match status" value="1"/>
</dbReference>
<reference evidence="9" key="1">
    <citation type="submission" date="2018-02" db="EMBL/GenBank/DDBJ databases">
        <title>Genome sequence of Desulfocucumis palustris strain NAW-5.</title>
        <authorList>
            <person name="Watanabe M."/>
            <person name="Kojima H."/>
            <person name="Fukui M."/>
        </authorList>
    </citation>
    <scope>NUCLEOTIDE SEQUENCE [LARGE SCALE GENOMIC DNA]</scope>
    <source>
        <strain evidence="9">NAW-5</strain>
    </source>
</reference>
<evidence type="ECO:0000256" key="2">
    <source>
        <dbReference type="ARBA" id="ARBA00022840"/>
    </source>
</evidence>
<dbReference type="CDD" id="cd00130">
    <property type="entry name" value="PAS"/>
    <property type="match status" value="1"/>
</dbReference>
<dbReference type="SUPFAM" id="SSF55785">
    <property type="entry name" value="PYP-like sensor domain (PAS domain)"/>
    <property type="match status" value="1"/>
</dbReference>
<evidence type="ECO:0000313" key="9">
    <source>
        <dbReference type="Proteomes" id="UP000239549"/>
    </source>
</evidence>
<dbReference type="InterPro" id="IPR000700">
    <property type="entry name" value="PAS-assoc_C"/>
</dbReference>
<evidence type="ECO:0000259" key="7">
    <source>
        <dbReference type="PROSITE" id="PS50113"/>
    </source>
</evidence>
<dbReference type="InterPro" id="IPR025662">
    <property type="entry name" value="Sigma_54_int_dom_ATP-bd_1"/>
</dbReference>
<keyword evidence="4" id="KW-0238">DNA-binding</keyword>
<dbReference type="GO" id="GO:0006355">
    <property type="term" value="P:regulation of DNA-templated transcription"/>
    <property type="evidence" value="ECO:0007669"/>
    <property type="project" value="InterPro"/>
</dbReference>
<protein>
    <submittedName>
        <fullName evidence="8">Response regulator of zinc sigma-54-dependent two-component system</fullName>
    </submittedName>
</protein>
<dbReference type="Gene3D" id="3.40.50.300">
    <property type="entry name" value="P-loop containing nucleotide triphosphate hydrolases"/>
    <property type="match status" value="1"/>
</dbReference>
<dbReference type="InterPro" id="IPR002197">
    <property type="entry name" value="HTH_Fis"/>
</dbReference>
<dbReference type="Pfam" id="PF00989">
    <property type="entry name" value="PAS"/>
    <property type="match status" value="1"/>
</dbReference>
<dbReference type="Gene3D" id="3.30.450.40">
    <property type="match status" value="1"/>
</dbReference>
<keyword evidence="2" id="KW-0067">ATP-binding</keyword>
<name>A0A2L2X8J7_9FIRM</name>
<dbReference type="Pfam" id="PF01590">
    <property type="entry name" value="GAF"/>
    <property type="match status" value="1"/>
</dbReference>